<keyword evidence="2" id="KW-1185">Reference proteome</keyword>
<name>A0AAD3T228_NEPGR</name>
<evidence type="ECO:0000313" key="1">
    <source>
        <dbReference type="EMBL" id="GMH21234.1"/>
    </source>
</evidence>
<dbReference type="EMBL" id="BSYO01000023">
    <property type="protein sequence ID" value="GMH21234.1"/>
    <property type="molecule type" value="Genomic_DNA"/>
</dbReference>
<dbReference type="Proteomes" id="UP001279734">
    <property type="component" value="Unassembled WGS sequence"/>
</dbReference>
<organism evidence="1 2">
    <name type="scientific">Nepenthes gracilis</name>
    <name type="common">Slender pitcher plant</name>
    <dbReference type="NCBI Taxonomy" id="150966"/>
    <lineage>
        <taxon>Eukaryota</taxon>
        <taxon>Viridiplantae</taxon>
        <taxon>Streptophyta</taxon>
        <taxon>Embryophyta</taxon>
        <taxon>Tracheophyta</taxon>
        <taxon>Spermatophyta</taxon>
        <taxon>Magnoliopsida</taxon>
        <taxon>eudicotyledons</taxon>
        <taxon>Gunneridae</taxon>
        <taxon>Pentapetalae</taxon>
        <taxon>Caryophyllales</taxon>
        <taxon>Nepenthaceae</taxon>
        <taxon>Nepenthes</taxon>
    </lineage>
</organism>
<comment type="caution">
    <text evidence="1">The sequence shown here is derived from an EMBL/GenBank/DDBJ whole genome shotgun (WGS) entry which is preliminary data.</text>
</comment>
<proteinExistence type="predicted"/>
<dbReference type="AlphaFoldDB" id="A0AAD3T228"/>
<accession>A0AAD3T228</accession>
<evidence type="ECO:0000313" key="2">
    <source>
        <dbReference type="Proteomes" id="UP001279734"/>
    </source>
</evidence>
<reference evidence="1" key="1">
    <citation type="submission" date="2023-05" db="EMBL/GenBank/DDBJ databases">
        <title>Nepenthes gracilis genome sequencing.</title>
        <authorList>
            <person name="Fukushima K."/>
        </authorList>
    </citation>
    <scope>NUCLEOTIDE SEQUENCE</scope>
    <source>
        <strain evidence="1">SING2019-196</strain>
    </source>
</reference>
<gene>
    <name evidence="1" type="ORF">Nepgr_023076</name>
</gene>
<sequence length="249" mass="26439">MNGVHSGSMNEELANVATDIEHPVLDVRNADASYVNALDQQTCNPATDDCLARGLVSSMPAHLIDSGPIPTTYAECSSGLVGDVYEIDEAHSGSMSVKFANVNTNSEHPELDEGAQNVADHAAGSNGVANSVEFGPIPGVDDSTPESITRITRKYSLVKSVDVSLIKAPSEFPDVSSCPLPGCPVEDYEDSMAGAVMPCILERGLVHTLPMSPPKPERCDLVAISQEMWLQMELSCGVFCGLCLFLNLL</sequence>
<protein>
    <submittedName>
        <fullName evidence="1">Uncharacterized protein</fullName>
    </submittedName>
</protein>